<dbReference type="Pfam" id="PF10141">
    <property type="entry name" value="ssDNA-exonuc_C"/>
    <property type="match status" value="1"/>
</dbReference>
<dbReference type="Pfam" id="PF01368">
    <property type="entry name" value="DHH"/>
    <property type="match status" value="1"/>
</dbReference>
<dbReference type="InterPro" id="IPR041122">
    <property type="entry name" value="RecJ_OB"/>
</dbReference>
<feature type="domain" description="RecJ OB" evidence="9">
    <location>
        <begin position="445"/>
        <end position="549"/>
    </location>
</feature>
<dbReference type="Pfam" id="PF02272">
    <property type="entry name" value="DHHA1"/>
    <property type="match status" value="1"/>
</dbReference>
<dbReference type="InterPro" id="IPR004610">
    <property type="entry name" value="RecJ"/>
</dbReference>
<dbReference type="NCBIfam" id="TIGR00644">
    <property type="entry name" value="recJ"/>
    <property type="match status" value="1"/>
</dbReference>
<keyword evidence="5 10" id="KW-0269">Exonuclease</keyword>
<sequence>MKHMYQSKYEWKVRRKTSDIPEEVREKFKLNPLEQTILENRGFTTEADLEKIYHPKTYDAALVHMMDTAVARIEAALDGGERILVYGDFDADGITSTVLLLTALRRKAGNDSVDFFIPNRIEDGYGPNQAIFEEIVVGQYDLVITVDNGVSGGKEIAFLTSRGVDVIVVDHHAFGENVPDVPILHPDHPDGEYPFKSLAGVGITYKLVQALGLDSKEDLGWVAIGTVADLVPMIDENKRLVIEGLKILNDTPPAGVHTLLRSAGSDGYIDEETIAFGLAPRLNATGRLGEAEIAVELLLEEDTNLAYEQAVVVENMNMERKQLVETIFSEADADIDPANQINIIYREGWHPGVLGIVASKIVEKYGKPAIVLTQEDDVYRGSARSIEGVDLHEILTDHSQFHHRFGGHALALGVEVPASSIEAFREELEQHMNGLQLNLRPLKHIDYQIKQGNMSMKAFERFDRLKPFGQSFQSPVFLLTNENIGTIKQVGKDRSHIKLSMPKVGMDVIGFGFGHLINEVSTEDSISLVGTVNVNEFSQKRTLQMMLQDASVDSVQLIDMRSRTDQRFDIITQEDVFVIAESREKKGDNYYHFGEALPFTSKTVVLRDLPESLENLSYSLREIHASKIIALFHQKEELFFTGIPKPADISNVLQLVEKAEDGSIDLARHAPALADRLGMKMKFLKMTIDIMTDLEIITLKNGIVYKGQEDGSWKLEESRHYQKLKNQLEAEKLLKMSSSSELKEYLRSLISN</sequence>
<feature type="domain" description="Single-stranded-DNA-specific exonuclease RecJ C-terminal" evidence="8">
    <location>
        <begin position="556"/>
        <end position="746"/>
    </location>
</feature>
<evidence type="ECO:0000256" key="2">
    <source>
        <dbReference type="ARBA" id="ARBA00019841"/>
    </source>
</evidence>
<dbReference type="RefSeq" id="WP_373446142.1">
    <property type="nucleotide sequence ID" value="NZ_CP138333.2"/>
</dbReference>
<dbReference type="Gene3D" id="3.90.1640.30">
    <property type="match status" value="1"/>
</dbReference>
<dbReference type="EMBL" id="CP138333">
    <property type="protein sequence ID" value="WZX30707.2"/>
    <property type="molecule type" value="Genomic_DNA"/>
</dbReference>
<organism evidence="10 11">
    <name type="scientific">Salinicoccus bachuensis</name>
    <dbReference type="NCBI Taxonomy" id="3136731"/>
    <lineage>
        <taxon>Bacteria</taxon>
        <taxon>Bacillati</taxon>
        <taxon>Bacillota</taxon>
        <taxon>Bacilli</taxon>
        <taxon>Bacillales</taxon>
        <taxon>Staphylococcaceae</taxon>
        <taxon>Salinicoccus</taxon>
    </lineage>
</organism>
<feature type="domain" description="DDH" evidence="6">
    <location>
        <begin position="82"/>
        <end position="213"/>
    </location>
</feature>
<feature type="domain" description="DHHA1" evidence="7">
    <location>
        <begin position="345"/>
        <end position="432"/>
    </location>
</feature>
<comment type="similarity">
    <text evidence="1">Belongs to the RecJ family.</text>
</comment>
<protein>
    <recommendedName>
        <fullName evidence="2">Single-stranded-DNA-specific exonuclease RecJ</fullName>
    </recommendedName>
</protein>
<dbReference type="PANTHER" id="PTHR30255:SF2">
    <property type="entry name" value="SINGLE-STRANDED-DNA-SPECIFIC EXONUCLEASE RECJ"/>
    <property type="match status" value="1"/>
</dbReference>
<dbReference type="InterPro" id="IPR001667">
    <property type="entry name" value="DDH_dom"/>
</dbReference>
<evidence type="ECO:0000256" key="1">
    <source>
        <dbReference type="ARBA" id="ARBA00005915"/>
    </source>
</evidence>
<dbReference type="PANTHER" id="PTHR30255">
    <property type="entry name" value="SINGLE-STRANDED-DNA-SPECIFIC EXONUCLEASE RECJ"/>
    <property type="match status" value="1"/>
</dbReference>
<dbReference type="InterPro" id="IPR003156">
    <property type="entry name" value="DHHA1_dom"/>
</dbReference>
<dbReference type="GO" id="GO:0004527">
    <property type="term" value="F:exonuclease activity"/>
    <property type="evidence" value="ECO:0007669"/>
    <property type="project" value="UniProtKB-KW"/>
</dbReference>
<dbReference type="Pfam" id="PF17768">
    <property type="entry name" value="RecJ_OB"/>
    <property type="match status" value="1"/>
</dbReference>
<keyword evidence="3" id="KW-0540">Nuclease</keyword>
<gene>
    <name evidence="10" type="primary">recJ</name>
    <name evidence="10" type="ORF">RQP18_05800</name>
</gene>
<evidence type="ECO:0000256" key="3">
    <source>
        <dbReference type="ARBA" id="ARBA00022722"/>
    </source>
</evidence>
<dbReference type="InterPro" id="IPR051673">
    <property type="entry name" value="SSDNA_exonuclease_RecJ"/>
</dbReference>
<dbReference type="SUPFAM" id="SSF64182">
    <property type="entry name" value="DHH phosphoesterases"/>
    <property type="match status" value="1"/>
</dbReference>
<evidence type="ECO:0000259" key="8">
    <source>
        <dbReference type="Pfam" id="PF10141"/>
    </source>
</evidence>
<evidence type="ECO:0000256" key="5">
    <source>
        <dbReference type="ARBA" id="ARBA00022839"/>
    </source>
</evidence>
<evidence type="ECO:0000259" key="6">
    <source>
        <dbReference type="Pfam" id="PF01368"/>
    </source>
</evidence>
<dbReference type="InterPro" id="IPR018779">
    <property type="entry name" value="RecJ_C"/>
</dbReference>
<dbReference type="Proteomes" id="UP001455384">
    <property type="component" value="Chromosome"/>
</dbReference>
<accession>A0ABZ3CMG4</accession>
<dbReference type="Gene3D" id="3.10.310.30">
    <property type="match status" value="1"/>
</dbReference>
<evidence type="ECO:0000313" key="10">
    <source>
        <dbReference type="EMBL" id="WZX30707.2"/>
    </source>
</evidence>
<proteinExistence type="inferred from homology"/>
<dbReference type="InterPro" id="IPR038763">
    <property type="entry name" value="DHH_sf"/>
</dbReference>
<evidence type="ECO:0000259" key="7">
    <source>
        <dbReference type="Pfam" id="PF02272"/>
    </source>
</evidence>
<keyword evidence="4" id="KW-0378">Hydrolase</keyword>
<evidence type="ECO:0000256" key="4">
    <source>
        <dbReference type="ARBA" id="ARBA00022801"/>
    </source>
</evidence>
<keyword evidence="11" id="KW-1185">Reference proteome</keyword>
<evidence type="ECO:0000259" key="9">
    <source>
        <dbReference type="Pfam" id="PF17768"/>
    </source>
</evidence>
<name>A0ABZ3CMG4_9STAP</name>
<reference evidence="11" key="1">
    <citation type="submission" date="2023-10" db="EMBL/GenBank/DDBJ databases">
        <title>Genome analysis and identification of Salinococcus sp. Bachu38 nov., a PGPR from the rhizosphere of Tamarix.</title>
        <authorList>
            <person name="Liang Z."/>
            <person name="Zhang X."/>
            <person name="Jia J."/>
            <person name="Chen X."/>
            <person name="Wang Y."/>
            <person name="Wang Q."/>
            <person name="Wang R."/>
        </authorList>
    </citation>
    <scope>NUCLEOTIDE SEQUENCE [LARGE SCALE GENOMIC DNA]</scope>
    <source>
        <strain evidence="11">Bachu38</strain>
    </source>
</reference>
<evidence type="ECO:0000313" key="11">
    <source>
        <dbReference type="Proteomes" id="UP001455384"/>
    </source>
</evidence>